<dbReference type="PANTHER" id="PTHR19134:SF562">
    <property type="entry name" value="PROTEIN-TYROSINE-PHOSPHATASE"/>
    <property type="match status" value="1"/>
</dbReference>
<dbReference type="GeneID" id="20197078"/>
<dbReference type="FunFam" id="3.90.190.10:FF:000185">
    <property type="entry name" value="Predicted protein"/>
    <property type="match status" value="1"/>
</dbReference>
<evidence type="ECO:0000256" key="3">
    <source>
        <dbReference type="ARBA" id="ARBA00022801"/>
    </source>
</evidence>
<dbReference type="InParanoid" id="T1EKH8"/>
<dbReference type="InterPro" id="IPR003595">
    <property type="entry name" value="Tyr_Pase_cat"/>
</dbReference>
<reference evidence="9" key="1">
    <citation type="submission" date="2012-12" db="EMBL/GenBank/DDBJ databases">
        <authorList>
            <person name="Hellsten U."/>
            <person name="Grimwood J."/>
            <person name="Chapman J.A."/>
            <person name="Shapiro H."/>
            <person name="Aerts A."/>
            <person name="Otillar R.P."/>
            <person name="Terry A.Y."/>
            <person name="Boore J.L."/>
            <person name="Simakov O."/>
            <person name="Marletaz F."/>
            <person name="Cho S.-J."/>
            <person name="Edsinger-Gonzales E."/>
            <person name="Havlak P."/>
            <person name="Kuo D.-H."/>
            <person name="Larsson T."/>
            <person name="Lv J."/>
            <person name="Arendt D."/>
            <person name="Savage R."/>
            <person name="Osoegawa K."/>
            <person name="de Jong P."/>
            <person name="Lindberg D.R."/>
            <person name="Seaver E.C."/>
            <person name="Weisblat D.A."/>
            <person name="Putnam N.H."/>
            <person name="Grigoriev I.V."/>
            <person name="Rokhsar D.S."/>
        </authorList>
    </citation>
    <scope>NUCLEOTIDE SEQUENCE</scope>
</reference>
<dbReference type="SMART" id="SM00404">
    <property type="entry name" value="PTPc_motif"/>
    <property type="match status" value="1"/>
</dbReference>
<evidence type="ECO:0000256" key="4">
    <source>
        <dbReference type="ARBA" id="ARBA00022912"/>
    </source>
</evidence>
<dbReference type="OrthoDB" id="9979034at2759"/>
<protein>
    <recommendedName>
        <fullName evidence="2">protein-tyrosine-phosphatase</fullName>
        <ecNumber evidence="2">3.1.3.48</ecNumber>
    </recommendedName>
</protein>
<dbReference type="EMBL" id="KB097495">
    <property type="protein sequence ID" value="ESN96421.1"/>
    <property type="molecule type" value="Genomic_DNA"/>
</dbReference>
<gene>
    <name evidence="8" type="primary">20197078</name>
    <name evidence="7" type="ORF">HELRODRAFT_150887</name>
</gene>
<dbReference type="EMBL" id="AMQM01001389">
    <property type="status" value="NOT_ANNOTATED_CDS"/>
    <property type="molecule type" value="Genomic_DNA"/>
</dbReference>
<keyword evidence="9" id="KW-1185">Reference proteome</keyword>
<name>T1EKH8_HELRO</name>
<reference evidence="8" key="3">
    <citation type="submission" date="2015-06" db="UniProtKB">
        <authorList>
            <consortium name="EnsemblMetazoa"/>
        </authorList>
    </citation>
    <scope>IDENTIFICATION</scope>
</reference>
<dbReference type="PROSITE" id="PS50055">
    <property type="entry name" value="TYR_PHOSPHATASE_PTP"/>
    <property type="match status" value="1"/>
</dbReference>
<dbReference type="PANTHER" id="PTHR19134">
    <property type="entry name" value="RECEPTOR-TYPE TYROSINE-PROTEIN PHOSPHATASE"/>
    <property type="match status" value="1"/>
</dbReference>
<evidence type="ECO:0000259" key="5">
    <source>
        <dbReference type="PROSITE" id="PS50055"/>
    </source>
</evidence>
<dbReference type="CDD" id="cd00047">
    <property type="entry name" value="PTPc"/>
    <property type="match status" value="1"/>
</dbReference>
<dbReference type="InterPro" id="IPR000242">
    <property type="entry name" value="PTP_cat"/>
</dbReference>
<evidence type="ECO:0000313" key="7">
    <source>
        <dbReference type="EMBL" id="ESN96421.1"/>
    </source>
</evidence>
<evidence type="ECO:0000313" key="8">
    <source>
        <dbReference type="EnsemblMetazoa" id="HelroP150887"/>
    </source>
</evidence>
<feature type="domain" description="Tyrosine specific protein phosphatases" evidence="6">
    <location>
        <begin position="98"/>
        <end position="171"/>
    </location>
</feature>
<dbReference type="GO" id="GO:0004725">
    <property type="term" value="F:protein tyrosine phosphatase activity"/>
    <property type="evidence" value="ECO:0007669"/>
    <property type="project" value="UniProtKB-EC"/>
</dbReference>
<proteinExistence type="inferred from homology"/>
<dbReference type="HOGENOM" id="CLU_001645_9_8_1"/>
<dbReference type="AlphaFoldDB" id="T1EKH8"/>
<evidence type="ECO:0000256" key="1">
    <source>
        <dbReference type="ARBA" id="ARBA00009580"/>
    </source>
</evidence>
<dbReference type="OMA" id="HVIHENT"/>
<dbReference type="PRINTS" id="PR00700">
    <property type="entry name" value="PRTYPHPHTASE"/>
</dbReference>
<accession>T1EKH8</accession>
<dbReference type="PROSITE" id="PS50056">
    <property type="entry name" value="TYR_PHOSPHATASE_2"/>
    <property type="match status" value="1"/>
</dbReference>
<dbReference type="Proteomes" id="UP000015101">
    <property type="component" value="Unassembled WGS sequence"/>
</dbReference>
<dbReference type="EnsemblMetazoa" id="HelroT150887">
    <property type="protein sequence ID" value="HelroP150887"/>
    <property type="gene ID" value="HelroG150887"/>
</dbReference>
<evidence type="ECO:0000259" key="6">
    <source>
        <dbReference type="PROSITE" id="PS50056"/>
    </source>
</evidence>
<sequence length="188" mass="21527">GPIPSTTIDFWNMICKYNVKVIVMLAQCFEDGKNKCNAYWPDGEDVKFGTVKISLKSEKKYTHYTLRHLEVESLDKTMTVVQMQYVTWPDKGVPRNLSSILSLWQKVSAHRKDNEFLVVHCSAGVGRTGTFIAMNYLMKQLENEGSVDILGCMSRLREDRPQMIQTLEQYKLCFSSILLHHLVGTTSI</sequence>
<keyword evidence="3" id="KW-0378">Hydrolase</keyword>
<dbReference type="STRING" id="6412.T1EKH8"/>
<dbReference type="InterPro" id="IPR050348">
    <property type="entry name" value="Protein-Tyr_Phosphatase"/>
</dbReference>
<evidence type="ECO:0000313" key="9">
    <source>
        <dbReference type="Proteomes" id="UP000015101"/>
    </source>
</evidence>
<evidence type="ECO:0000256" key="2">
    <source>
        <dbReference type="ARBA" id="ARBA00013064"/>
    </source>
</evidence>
<reference evidence="7 9" key="2">
    <citation type="journal article" date="2013" name="Nature">
        <title>Insights into bilaterian evolution from three spiralian genomes.</title>
        <authorList>
            <person name="Simakov O."/>
            <person name="Marletaz F."/>
            <person name="Cho S.J."/>
            <person name="Edsinger-Gonzales E."/>
            <person name="Havlak P."/>
            <person name="Hellsten U."/>
            <person name="Kuo D.H."/>
            <person name="Larsson T."/>
            <person name="Lv J."/>
            <person name="Arendt D."/>
            <person name="Savage R."/>
            <person name="Osoegawa K."/>
            <person name="de Jong P."/>
            <person name="Grimwood J."/>
            <person name="Chapman J.A."/>
            <person name="Shapiro H."/>
            <person name="Aerts A."/>
            <person name="Otillar R.P."/>
            <person name="Terry A.Y."/>
            <person name="Boore J.L."/>
            <person name="Grigoriev I.V."/>
            <person name="Lindberg D.R."/>
            <person name="Seaver E.C."/>
            <person name="Weisblat D.A."/>
            <person name="Putnam N.H."/>
            <person name="Rokhsar D.S."/>
        </authorList>
    </citation>
    <scope>NUCLEOTIDE SEQUENCE</scope>
</reference>
<dbReference type="InterPro" id="IPR000387">
    <property type="entry name" value="Tyr_Pase_dom"/>
</dbReference>
<feature type="domain" description="Tyrosine-protein phosphatase" evidence="5">
    <location>
        <begin position="1"/>
        <end position="180"/>
    </location>
</feature>
<comment type="similarity">
    <text evidence="1">Belongs to the protein-tyrosine phosphatase family.</text>
</comment>
<keyword evidence="4" id="KW-0904">Protein phosphatase</keyword>
<dbReference type="KEGG" id="hro:HELRODRAFT_150887"/>
<dbReference type="Pfam" id="PF00102">
    <property type="entry name" value="Y_phosphatase"/>
    <property type="match status" value="1"/>
</dbReference>
<dbReference type="InterPro" id="IPR029021">
    <property type="entry name" value="Prot-tyrosine_phosphatase-like"/>
</dbReference>
<dbReference type="RefSeq" id="XP_009025586.1">
    <property type="nucleotide sequence ID" value="XM_009027338.1"/>
</dbReference>
<organism evidence="8 9">
    <name type="scientific">Helobdella robusta</name>
    <name type="common">Californian leech</name>
    <dbReference type="NCBI Taxonomy" id="6412"/>
    <lineage>
        <taxon>Eukaryota</taxon>
        <taxon>Metazoa</taxon>
        <taxon>Spiralia</taxon>
        <taxon>Lophotrochozoa</taxon>
        <taxon>Annelida</taxon>
        <taxon>Clitellata</taxon>
        <taxon>Hirudinea</taxon>
        <taxon>Rhynchobdellida</taxon>
        <taxon>Glossiphoniidae</taxon>
        <taxon>Helobdella</taxon>
    </lineage>
</organism>
<dbReference type="SMART" id="SM00194">
    <property type="entry name" value="PTPc"/>
    <property type="match status" value="1"/>
</dbReference>
<dbReference type="eggNOG" id="KOG0791">
    <property type="taxonomic scope" value="Eukaryota"/>
</dbReference>
<dbReference type="Gene3D" id="3.90.190.10">
    <property type="entry name" value="Protein tyrosine phosphatase superfamily"/>
    <property type="match status" value="1"/>
</dbReference>
<dbReference type="CTD" id="20197078"/>
<dbReference type="PROSITE" id="PS00383">
    <property type="entry name" value="TYR_PHOSPHATASE_1"/>
    <property type="match status" value="1"/>
</dbReference>
<dbReference type="SUPFAM" id="SSF52799">
    <property type="entry name" value="(Phosphotyrosine protein) phosphatases II"/>
    <property type="match status" value="1"/>
</dbReference>
<dbReference type="InterPro" id="IPR016130">
    <property type="entry name" value="Tyr_Pase_AS"/>
</dbReference>
<dbReference type="EC" id="3.1.3.48" evidence="2"/>